<comment type="caution">
    <text evidence="2">The sequence shown here is derived from an EMBL/GenBank/DDBJ whole genome shotgun (WGS) entry which is preliminary data.</text>
</comment>
<sequence length="102" mass="10107">MVATMHSLVVPINSVDINQGVAPSGAAIISSPSKGPSVPTATGSGDPSNNPADNVNGVHGTALDVQSCDKGQTVDKNSTTPSAALGLLTATATSIFSPCFDR</sequence>
<evidence type="ECO:0000256" key="1">
    <source>
        <dbReference type="SAM" id="MobiDB-lite"/>
    </source>
</evidence>
<dbReference type="Proteomes" id="UP000186922">
    <property type="component" value="Unassembled WGS sequence"/>
</dbReference>
<name>A0A1D1VNZ3_RAMVA</name>
<dbReference type="AlphaFoldDB" id="A0A1D1VNZ3"/>
<reference evidence="2 3" key="1">
    <citation type="journal article" date="2016" name="Nat. Commun.">
        <title>Extremotolerant tardigrade genome and improved radiotolerance of human cultured cells by tardigrade-unique protein.</title>
        <authorList>
            <person name="Hashimoto T."/>
            <person name="Horikawa D.D."/>
            <person name="Saito Y."/>
            <person name="Kuwahara H."/>
            <person name="Kozuka-Hata H."/>
            <person name="Shin-I T."/>
            <person name="Minakuchi Y."/>
            <person name="Ohishi K."/>
            <person name="Motoyama A."/>
            <person name="Aizu T."/>
            <person name="Enomoto A."/>
            <person name="Kondo K."/>
            <person name="Tanaka S."/>
            <person name="Hara Y."/>
            <person name="Koshikawa S."/>
            <person name="Sagara H."/>
            <person name="Miura T."/>
            <person name="Yokobori S."/>
            <person name="Miyagawa K."/>
            <person name="Suzuki Y."/>
            <person name="Kubo T."/>
            <person name="Oyama M."/>
            <person name="Kohara Y."/>
            <person name="Fujiyama A."/>
            <person name="Arakawa K."/>
            <person name="Katayama T."/>
            <person name="Toyoda A."/>
            <person name="Kunieda T."/>
        </authorList>
    </citation>
    <scope>NUCLEOTIDE SEQUENCE [LARGE SCALE GENOMIC DNA]</scope>
    <source>
        <strain evidence="2 3">YOKOZUNA-1</strain>
    </source>
</reference>
<feature type="region of interest" description="Disordered" evidence="1">
    <location>
        <begin position="25"/>
        <end position="59"/>
    </location>
</feature>
<proteinExistence type="predicted"/>
<protein>
    <submittedName>
        <fullName evidence="2">Uncharacterized protein</fullName>
    </submittedName>
</protein>
<accession>A0A1D1VNZ3</accession>
<feature type="compositionally biased region" description="Polar residues" evidence="1">
    <location>
        <begin position="39"/>
        <end position="53"/>
    </location>
</feature>
<keyword evidence="3" id="KW-1185">Reference proteome</keyword>
<gene>
    <name evidence="2" type="primary">RvY_12522-1</name>
    <name evidence="2" type="synonym">RvY_12522.1</name>
    <name evidence="2" type="ORF">RvY_12522</name>
</gene>
<evidence type="ECO:0000313" key="2">
    <source>
        <dbReference type="EMBL" id="GAV01883.1"/>
    </source>
</evidence>
<evidence type="ECO:0000313" key="3">
    <source>
        <dbReference type="Proteomes" id="UP000186922"/>
    </source>
</evidence>
<organism evidence="2 3">
    <name type="scientific">Ramazzottius varieornatus</name>
    <name type="common">Water bear</name>
    <name type="synonym">Tardigrade</name>
    <dbReference type="NCBI Taxonomy" id="947166"/>
    <lineage>
        <taxon>Eukaryota</taxon>
        <taxon>Metazoa</taxon>
        <taxon>Ecdysozoa</taxon>
        <taxon>Tardigrada</taxon>
        <taxon>Eutardigrada</taxon>
        <taxon>Parachela</taxon>
        <taxon>Hypsibioidea</taxon>
        <taxon>Ramazzottiidae</taxon>
        <taxon>Ramazzottius</taxon>
    </lineage>
</organism>
<dbReference type="EMBL" id="BDGG01000007">
    <property type="protein sequence ID" value="GAV01883.1"/>
    <property type="molecule type" value="Genomic_DNA"/>
</dbReference>